<name>A0A9X2C9A3_9PSED</name>
<comment type="caution">
    <text evidence="1">The sequence shown here is derived from an EMBL/GenBank/DDBJ whole genome shotgun (WGS) entry which is preliminary data.</text>
</comment>
<reference evidence="1 2" key="1">
    <citation type="journal article" date="2022" name="Int. J. Syst. Evol. Microbiol.">
        <title>Pseudomonas aegrilactucae sp. nov. and Pseudomonas morbosilactucae sp. nov., pathogens causing bacterial rot of lettuce in Japan.</title>
        <authorList>
            <person name="Sawada H."/>
            <person name="Fujikawa T."/>
            <person name="Satou M."/>
        </authorList>
    </citation>
    <scope>NUCLEOTIDE SEQUENCE [LARGE SCALE GENOMIC DNA]</scope>
    <source>
        <strain evidence="1 2">MAFF 302030</strain>
    </source>
</reference>
<dbReference type="EMBL" id="JALQCW010000088">
    <property type="protein sequence ID" value="MCK9801590.1"/>
    <property type="molecule type" value="Genomic_DNA"/>
</dbReference>
<dbReference type="RefSeq" id="WP_268266924.1">
    <property type="nucleotide sequence ID" value="NZ_JALQCW010000088.1"/>
</dbReference>
<evidence type="ECO:0000313" key="2">
    <source>
        <dbReference type="Proteomes" id="UP001155059"/>
    </source>
</evidence>
<organism evidence="1 2">
    <name type="scientific">Pseudomonas morbosilactucae</name>
    <dbReference type="NCBI Taxonomy" id="2938197"/>
    <lineage>
        <taxon>Bacteria</taxon>
        <taxon>Pseudomonadati</taxon>
        <taxon>Pseudomonadota</taxon>
        <taxon>Gammaproteobacteria</taxon>
        <taxon>Pseudomonadales</taxon>
        <taxon>Pseudomonadaceae</taxon>
        <taxon>Pseudomonas</taxon>
    </lineage>
</organism>
<dbReference type="Proteomes" id="UP001155059">
    <property type="component" value="Unassembled WGS sequence"/>
</dbReference>
<proteinExistence type="predicted"/>
<gene>
    <name evidence="1" type="ORF">M1B34_28970</name>
</gene>
<protein>
    <submittedName>
        <fullName evidence="1">Uncharacterized protein</fullName>
    </submittedName>
</protein>
<accession>A0A9X2C9A3</accession>
<reference evidence="1 2" key="2">
    <citation type="journal article" date="2023" name="Plant Pathol.">
        <title>Dismantling and reorganizing Pseudomonas marginalis sensu#lato.</title>
        <authorList>
            <person name="Sawada H."/>
            <person name="Fujikawa T."/>
            <person name="Satou M."/>
        </authorList>
    </citation>
    <scope>NUCLEOTIDE SEQUENCE [LARGE SCALE GENOMIC DNA]</scope>
    <source>
        <strain evidence="1 2">MAFF 302030</strain>
    </source>
</reference>
<sequence>MFTTYPKAEIVFDSPHALDSHEGQRVWSFVEQELLLPWFYLQVVRRSGRENYASMLMMYHAHELKQFIDAQSKRVWVEQVQLVTPPHMNGQSTWLMEPLTMAGIVMDPRDGSHFLVYQVAGGATYSLRDNTDTNLEPFRVLFSGERDLRS</sequence>
<evidence type="ECO:0000313" key="1">
    <source>
        <dbReference type="EMBL" id="MCK9801590.1"/>
    </source>
</evidence>
<dbReference type="AlphaFoldDB" id="A0A9X2C9A3"/>